<feature type="domain" description="DinB-like" evidence="1">
    <location>
        <begin position="34"/>
        <end position="161"/>
    </location>
</feature>
<protein>
    <submittedName>
        <fullName evidence="2">DinB family protein</fullName>
    </submittedName>
</protein>
<gene>
    <name evidence="2" type="ORF">OCK74_23835</name>
</gene>
<dbReference type="InterPro" id="IPR034660">
    <property type="entry name" value="DinB/YfiT-like"/>
</dbReference>
<reference evidence="2" key="1">
    <citation type="submission" date="2022-09" db="EMBL/GenBank/DDBJ databases">
        <authorList>
            <person name="Yuan C."/>
            <person name="Ke Z."/>
        </authorList>
    </citation>
    <scope>NUCLEOTIDE SEQUENCE</scope>
    <source>
        <strain evidence="2">LB-8</strain>
    </source>
</reference>
<dbReference type="Proteomes" id="UP001155483">
    <property type="component" value="Unassembled WGS sequence"/>
</dbReference>
<reference evidence="2" key="2">
    <citation type="submission" date="2023-04" db="EMBL/GenBank/DDBJ databases">
        <title>Paracnuella aquatica gen. nov., sp. nov., a member of the family Chitinophagaceae isolated from a hot spring.</title>
        <authorList>
            <person name="Wang C."/>
        </authorList>
    </citation>
    <scope>NUCLEOTIDE SEQUENCE</scope>
    <source>
        <strain evidence="2">LB-8</strain>
    </source>
</reference>
<dbReference type="SUPFAM" id="SSF109854">
    <property type="entry name" value="DinB/YfiT-like putative metalloenzymes"/>
    <property type="match status" value="1"/>
</dbReference>
<dbReference type="RefSeq" id="WP_279299608.1">
    <property type="nucleotide sequence ID" value="NZ_JAOTIF010000029.1"/>
</dbReference>
<dbReference type="Gene3D" id="1.20.120.450">
    <property type="entry name" value="dinb family like domain"/>
    <property type="match status" value="1"/>
</dbReference>
<dbReference type="Pfam" id="PF12867">
    <property type="entry name" value="DinB_2"/>
    <property type="match status" value="1"/>
</dbReference>
<dbReference type="AlphaFoldDB" id="A0A9X3BA46"/>
<dbReference type="EMBL" id="JAOTIF010000029">
    <property type="protein sequence ID" value="MCU7552171.1"/>
    <property type="molecule type" value="Genomic_DNA"/>
</dbReference>
<evidence type="ECO:0000259" key="1">
    <source>
        <dbReference type="Pfam" id="PF12867"/>
    </source>
</evidence>
<comment type="caution">
    <text evidence="2">The sequence shown here is derived from an EMBL/GenBank/DDBJ whole genome shotgun (WGS) entry which is preliminary data.</text>
</comment>
<sequence>MAQINLQKVPASYHTYVQLVTEDNLQTAFKNYSQEIISLLKGIPAEKWDYRYAEGKWSIKELIQHVIDAERIFCYRALTFARKDEKVLPGFDENHYAEVSKADRRTPQDLIEELEAVQNSSARLFASFDEEQLQAEGSANNKNIYVEGIGFVIIGHCRHHKKVLLERYL</sequence>
<evidence type="ECO:0000313" key="2">
    <source>
        <dbReference type="EMBL" id="MCU7552171.1"/>
    </source>
</evidence>
<dbReference type="InterPro" id="IPR024775">
    <property type="entry name" value="DinB-like"/>
</dbReference>
<name>A0A9X3BA46_9BACT</name>
<proteinExistence type="predicted"/>
<organism evidence="2 3">
    <name type="scientific">Paraflavisolibacter caeni</name>
    <dbReference type="NCBI Taxonomy" id="2982496"/>
    <lineage>
        <taxon>Bacteria</taxon>
        <taxon>Pseudomonadati</taxon>
        <taxon>Bacteroidota</taxon>
        <taxon>Chitinophagia</taxon>
        <taxon>Chitinophagales</taxon>
        <taxon>Chitinophagaceae</taxon>
        <taxon>Paraflavisolibacter</taxon>
    </lineage>
</organism>
<evidence type="ECO:0000313" key="3">
    <source>
        <dbReference type="Proteomes" id="UP001155483"/>
    </source>
</evidence>
<accession>A0A9X3BA46</accession>
<keyword evidence="3" id="KW-1185">Reference proteome</keyword>